<evidence type="ECO:0008006" key="3">
    <source>
        <dbReference type="Google" id="ProtNLM"/>
    </source>
</evidence>
<evidence type="ECO:0000313" key="1">
    <source>
        <dbReference type="EMBL" id="MBN7800269.1"/>
    </source>
</evidence>
<comment type="caution">
    <text evidence="1">The sequence shown here is derived from an EMBL/GenBank/DDBJ whole genome shotgun (WGS) entry which is preliminary data.</text>
</comment>
<dbReference type="EMBL" id="JAFKCW010000001">
    <property type="protein sequence ID" value="MBN7800269.1"/>
    <property type="molecule type" value="Genomic_DNA"/>
</dbReference>
<gene>
    <name evidence="1" type="ORF">J0A67_05315</name>
</gene>
<evidence type="ECO:0000313" key="2">
    <source>
        <dbReference type="Proteomes" id="UP000664698"/>
    </source>
</evidence>
<reference evidence="1 2" key="1">
    <citation type="submission" date="2021-03" db="EMBL/GenBank/DDBJ databases">
        <title>novel species isolated from a fishpond in China.</title>
        <authorList>
            <person name="Lu H."/>
            <person name="Cai Z."/>
        </authorList>
    </citation>
    <scope>NUCLEOTIDE SEQUENCE [LARGE SCALE GENOMIC DNA]</scope>
    <source>
        <strain evidence="1 2">JCM 31546</strain>
    </source>
</reference>
<sequence length="204" mass="23626">MEQPAVIFNLSLENGRFSFEPELTFSLEEGRAWYQVYWFRYKIIQEGKFNLRAGGHLGLNFAKTLDSRNNEVIQTERYLIGEVVPTYQISDNVMVGMNYMIGRGYDINTNELQHFISFFGNFRNIELHKEIGLEISPQVFYLSSFNFGDGYYFAIEFKILRKNFPLSLSSVMNQKISSSIPGKDFLWNMTLSYSFGKGTVSNSN</sequence>
<name>A0ABS3BN78_9BACT</name>
<proteinExistence type="predicted"/>
<keyword evidence="2" id="KW-1185">Reference proteome</keyword>
<protein>
    <recommendedName>
        <fullName evidence="3">Outer membrane protein beta-barrel domain-containing protein</fullName>
    </recommendedName>
</protein>
<accession>A0ABS3BN78</accession>
<dbReference type="Proteomes" id="UP000664698">
    <property type="component" value="Unassembled WGS sequence"/>
</dbReference>
<organism evidence="1 2">
    <name type="scientific">Algoriphagus aestuariicola</name>
    <dbReference type="NCBI Taxonomy" id="1852016"/>
    <lineage>
        <taxon>Bacteria</taxon>
        <taxon>Pseudomonadati</taxon>
        <taxon>Bacteroidota</taxon>
        <taxon>Cytophagia</taxon>
        <taxon>Cytophagales</taxon>
        <taxon>Cyclobacteriaceae</taxon>
        <taxon>Algoriphagus</taxon>
    </lineage>
</organism>
<dbReference type="RefSeq" id="WP_206568223.1">
    <property type="nucleotide sequence ID" value="NZ_JAFKCW010000001.1"/>
</dbReference>